<keyword evidence="3" id="KW-1185">Reference proteome</keyword>
<dbReference type="OrthoDB" id="6358711at2759"/>
<dbReference type="AlphaFoldDB" id="A0A3R7MGR8"/>
<organism evidence="2 3">
    <name type="scientific">Penaeus vannamei</name>
    <name type="common">Whiteleg shrimp</name>
    <name type="synonym">Litopenaeus vannamei</name>
    <dbReference type="NCBI Taxonomy" id="6689"/>
    <lineage>
        <taxon>Eukaryota</taxon>
        <taxon>Metazoa</taxon>
        <taxon>Ecdysozoa</taxon>
        <taxon>Arthropoda</taxon>
        <taxon>Crustacea</taxon>
        <taxon>Multicrustacea</taxon>
        <taxon>Malacostraca</taxon>
        <taxon>Eumalacostraca</taxon>
        <taxon>Eucarida</taxon>
        <taxon>Decapoda</taxon>
        <taxon>Dendrobranchiata</taxon>
        <taxon>Penaeoidea</taxon>
        <taxon>Penaeidae</taxon>
        <taxon>Penaeus</taxon>
    </lineage>
</organism>
<feature type="transmembrane region" description="Helical" evidence="1">
    <location>
        <begin position="39"/>
        <end position="60"/>
    </location>
</feature>
<keyword evidence="1" id="KW-0812">Transmembrane</keyword>
<evidence type="ECO:0000313" key="3">
    <source>
        <dbReference type="Proteomes" id="UP000283509"/>
    </source>
</evidence>
<protein>
    <submittedName>
        <fullName evidence="2">Uncharacterized protein</fullName>
    </submittedName>
</protein>
<sequence>MQCAISLKPRVVSSSIADLGKLRPAGHIRLFIAMGGRQTLFLAAVVIALQVVMATASSDVTSEEGNSRQKRLIYIPITDFFTYNQIVTIGFALLLTVVVASLAYLSEDVSGYEATTGYLPPHRRVIDRNGMLSEWSDDWYKWVPVLDNLMGAMDKYQGLYHSASDVSQE</sequence>
<comment type="caution">
    <text evidence="2">The sequence shown here is derived from an EMBL/GenBank/DDBJ whole genome shotgun (WGS) entry which is preliminary data.</text>
</comment>
<proteinExistence type="predicted"/>
<dbReference type="EMBL" id="QCYY01000867">
    <property type="protein sequence ID" value="ROT82177.1"/>
    <property type="molecule type" value="Genomic_DNA"/>
</dbReference>
<keyword evidence="1" id="KW-1133">Transmembrane helix</keyword>
<evidence type="ECO:0000313" key="2">
    <source>
        <dbReference type="EMBL" id="ROT82177.1"/>
    </source>
</evidence>
<reference evidence="2 3" key="2">
    <citation type="submission" date="2019-01" db="EMBL/GenBank/DDBJ databases">
        <title>The decoding of complex shrimp genome reveals the adaptation for benthos swimmer, frequently molting mechanism and breeding impact on genome.</title>
        <authorList>
            <person name="Sun Y."/>
            <person name="Gao Y."/>
            <person name="Yu Y."/>
        </authorList>
    </citation>
    <scope>NUCLEOTIDE SEQUENCE [LARGE SCALE GENOMIC DNA]</scope>
    <source>
        <tissue evidence="2">Muscle</tissue>
    </source>
</reference>
<accession>A0A3R7MGR8</accession>
<reference evidence="2 3" key="1">
    <citation type="submission" date="2018-04" db="EMBL/GenBank/DDBJ databases">
        <authorList>
            <person name="Zhang X."/>
            <person name="Yuan J."/>
            <person name="Li F."/>
            <person name="Xiang J."/>
        </authorList>
    </citation>
    <scope>NUCLEOTIDE SEQUENCE [LARGE SCALE GENOMIC DNA]</scope>
    <source>
        <tissue evidence="2">Muscle</tissue>
    </source>
</reference>
<dbReference type="Proteomes" id="UP000283509">
    <property type="component" value="Unassembled WGS sequence"/>
</dbReference>
<evidence type="ECO:0000256" key="1">
    <source>
        <dbReference type="SAM" id="Phobius"/>
    </source>
</evidence>
<feature type="transmembrane region" description="Helical" evidence="1">
    <location>
        <begin position="80"/>
        <end position="105"/>
    </location>
</feature>
<name>A0A3R7MGR8_PENVA</name>
<keyword evidence="1" id="KW-0472">Membrane</keyword>
<gene>
    <name evidence="2" type="ORF">C7M84_024657</name>
</gene>